<keyword evidence="3" id="KW-1185">Reference proteome</keyword>
<protein>
    <submittedName>
        <fullName evidence="2">Uncharacterized protein</fullName>
    </submittedName>
</protein>
<comment type="caution">
    <text evidence="2">The sequence shown here is derived from an EMBL/GenBank/DDBJ whole genome shotgun (WGS) entry which is preliminary data.</text>
</comment>
<gene>
    <name evidence="2" type="ORF">HNP33_000081</name>
</gene>
<evidence type="ECO:0000313" key="2">
    <source>
        <dbReference type="EMBL" id="MBB6576033.1"/>
    </source>
</evidence>
<dbReference type="RefSeq" id="WP_184704128.1">
    <property type="nucleotide sequence ID" value="NZ_JACHKZ010000001.1"/>
</dbReference>
<accession>A0ABR6RA51</accession>
<dbReference type="EMBL" id="JACHKZ010000001">
    <property type="protein sequence ID" value="MBB6576033.1"/>
    <property type="molecule type" value="Genomic_DNA"/>
</dbReference>
<reference evidence="2 3" key="1">
    <citation type="submission" date="2020-08" db="EMBL/GenBank/DDBJ databases">
        <title>Functional genomics of gut bacteria from endangered species of beetles.</title>
        <authorList>
            <person name="Carlos-Shanley C."/>
        </authorList>
    </citation>
    <scope>NUCLEOTIDE SEQUENCE [LARGE SCALE GENOMIC DNA]</scope>
    <source>
        <strain evidence="2 3">S00124</strain>
    </source>
</reference>
<organism evidence="2 3">
    <name type="scientific">Comamonas odontotermitis</name>
    <dbReference type="NCBI Taxonomy" id="379895"/>
    <lineage>
        <taxon>Bacteria</taxon>
        <taxon>Pseudomonadati</taxon>
        <taxon>Pseudomonadota</taxon>
        <taxon>Betaproteobacteria</taxon>
        <taxon>Burkholderiales</taxon>
        <taxon>Comamonadaceae</taxon>
        <taxon>Comamonas</taxon>
    </lineage>
</organism>
<proteinExistence type="predicted"/>
<feature type="region of interest" description="Disordered" evidence="1">
    <location>
        <begin position="70"/>
        <end position="108"/>
    </location>
</feature>
<evidence type="ECO:0000256" key="1">
    <source>
        <dbReference type="SAM" id="MobiDB-lite"/>
    </source>
</evidence>
<sequence>MSIAVFYLHNTNPDTEGDASWQPRCIAYTDQQMSEALAQCQTLRGDARNAHVVISSELRDMVGKIGVAAVEDGQTPDGQTYDWSKAGRAGNSRKNAMEPPKQRKDMDS</sequence>
<evidence type="ECO:0000313" key="3">
    <source>
        <dbReference type="Proteomes" id="UP000562492"/>
    </source>
</evidence>
<dbReference type="Proteomes" id="UP000562492">
    <property type="component" value="Unassembled WGS sequence"/>
</dbReference>
<name>A0ABR6RA51_9BURK</name>